<dbReference type="OrthoDB" id="1408331at2"/>
<gene>
    <name evidence="1" type="ORF">EDC38_3044</name>
</gene>
<protein>
    <recommendedName>
        <fullName evidence="3">Sulfotransferase family protein</fullName>
    </recommendedName>
</protein>
<accession>A0A3N1NRM6</accession>
<comment type="caution">
    <text evidence="1">The sequence shown here is derived from an EMBL/GenBank/DDBJ whole genome shotgun (WGS) entry which is preliminary data.</text>
</comment>
<evidence type="ECO:0000313" key="2">
    <source>
        <dbReference type="Proteomes" id="UP000273643"/>
    </source>
</evidence>
<organism evidence="1 2">
    <name type="scientific">Marinimicrobium koreense</name>
    <dbReference type="NCBI Taxonomy" id="306545"/>
    <lineage>
        <taxon>Bacteria</taxon>
        <taxon>Pseudomonadati</taxon>
        <taxon>Pseudomonadota</taxon>
        <taxon>Gammaproteobacteria</taxon>
        <taxon>Cellvibrionales</taxon>
        <taxon>Cellvibrionaceae</taxon>
        <taxon>Marinimicrobium</taxon>
    </lineage>
</organism>
<evidence type="ECO:0000313" key="1">
    <source>
        <dbReference type="EMBL" id="ROQ18071.1"/>
    </source>
</evidence>
<keyword evidence="2" id="KW-1185">Reference proteome</keyword>
<dbReference type="RefSeq" id="WP_123639392.1">
    <property type="nucleotide sequence ID" value="NZ_RJUK01000003.1"/>
</dbReference>
<reference evidence="1 2" key="1">
    <citation type="submission" date="2018-11" db="EMBL/GenBank/DDBJ databases">
        <title>Genomic Encyclopedia of Type Strains, Phase IV (KMG-IV): sequencing the most valuable type-strain genomes for metagenomic binning, comparative biology and taxonomic classification.</title>
        <authorList>
            <person name="Goeker M."/>
        </authorList>
    </citation>
    <scope>NUCLEOTIDE SEQUENCE [LARGE SCALE GENOMIC DNA]</scope>
    <source>
        <strain evidence="1 2">DSM 16974</strain>
    </source>
</reference>
<dbReference type="Proteomes" id="UP000273643">
    <property type="component" value="Unassembled WGS sequence"/>
</dbReference>
<name>A0A3N1NRM6_9GAMM</name>
<dbReference type="EMBL" id="RJUK01000003">
    <property type="protein sequence ID" value="ROQ18071.1"/>
    <property type="molecule type" value="Genomic_DNA"/>
</dbReference>
<evidence type="ECO:0008006" key="3">
    <source>
        <dbReference type="Google" id="ProtNLM"/>
    </source>
</evidence>
<proteinExistence type="predicted"/>
<sequence>MFISEPLIFVELHKTGGSHIGRCLRTILDGHQQGKHNIVPANLHHRFILGSIRNPWDWYVSLWGFGCDGNGSVYHRTTRRFDANYYWRQINKEMGTNWLSPGQYGRQLLADVNKPVSLWRASYKDSADPEGFRAWLKMILNPARRFDIGEGFGFSPLAQSNGLLTYRYFKLFTNLSDKLYQNSTLSNGVTLSDLWATHNITNFIIRNESLEEDLIEALRCANVPLTEDDIALIEQGKVKKTNTSTRRETGFYYDQETIQLVQDRESFIIEQYGYAPPPLSGSGIR</sequence>
<dbReference type="AlphaFoldDB" id="A0A3N1NRM6"/>